<evidence type="ECO:0000256" key="1">
    <source>
        <dbReference type="SAM" id="SignalP"/>
    </source>
</evidence>
<keyword evidence="1" id="KW-0732">Signal</keyword>
<evidence type="ECO:0000313" key="2">
    <source>
        <dbReference type="EMBL" id="QEF99505.1"/>
    </source>
</evidence>
<feature type="signal peptide" evidence="1">
    <location>
        <begin position="1"/>
        <end position="49"/>
    </location>
</feature>
<organism evidence="2 3">
    <name type="scientific">Stieleria maiorica</name>
    <dbReference type="NCBI Taxonomy" id="2795974"/>
    <lineage>
        <taxon>Bacteria</taxon>
        <taxon>Pseudomonadati</taxon>
        <taxon>Planctomycetota</taxon>
        <taxon>Planctomycetia</taxon>
        <taxon>Pirellulales</taxon>
        <taxon>Pirellulaceae</taxon>
        <taxon>Stieleria</taxon>
    </lineage>
</organism>
<dbReference type="AlphaFoldDB" id="A0A5B9MIR8"/>
<dbReference type="Proteomes" id="UP000321353">
    <property type="component" value="Chromosome"/>
</dbReference>
<gene>
    <name evidence="2" type="ORF">Mal15_35700</name>
</gene>
<protein>
    <submittedName>
        <fullName evidence="2">Uncharacterized protein</fullName>
    </submittedName>
</protein>
<accession>A0A5B9MIR8</accession>
<evidence type="ECO:0000313" key="3">
    <source>
        <dbReference type="Proteomes" id="UP000321353"/>
    </source>
</evidence>
<feature type="chain" id="PRO_5022936160" evidence="1">
    <location>
        <begin position="50"/>
        <end position="293"/>
    </location>
</feature>
<sequence precursor="true">MFWNRTNKSQQTPRSAKCALTAKRRRAVAAKAAVCLAIATVTSAPSVVAADPESSELPSYVNNTPLTIAALVQGDGQTPPTAEAADTTTAAPAQVDVLNDPVDALPEDVSTDRTVIPEVTADQVNRRSLFADRQTELADGKLVLPPIEALTTGTSEIGNGELPLGFRQGEASPLVQLPESGLDRGLPWHWTARHWAAANTFSHPLYFEDRMLERHGHQRFSCFQPLVSGGRFLAQAVSLPYLTAISPPSECQYSLGYYRAGSCAPALKQRPPYQRKAVASQVTAVGVATAILQ</sequence>
<name>A0A5B9MIR8_9BACT</name>
<proteinExistence type="predicted"/>
<keyword evidence="3" id="KW-1185">Reference proteome</keyword>
<dbReference type="EMBL" id="CP036264">
    <property type="protein sequence ID" value="QEF99505.1"/>
    <property type="molecule type" value="Genomic_DNA"/>
</dbReference>
<reference evidence="2 3" key="1">
    <citation type="submission" date="2019-02" db="EMBL/GenBank/DDBJ databases">
        <title>Planctomycetal bacteria perform biofilm scaping via a novel small molecule.</title>
        <authorList>
            <person name="Jeske O."/>
            <person name="Boedeker C."/>
            <person name="Wiegand S."/>
            <person name="Breitling P."/>
            <person name="Kallscheuer N."/>
            <person name="Jogler M."/>
            <person name="Rohde M."/>
            <person name="Petersen J."/>
            <person name="Medema M.H."/>
            <person name="Surup F."/>
            <person name="Jogler C."/>
        </authorList>
    </citation>
    <scope>NUCLEOTIDE SEQUENCE [LARGE SCALE GENOMIC DNA]</scope>
    <source>
        <strain evidence="2 3">Mal15</strain>
    </source>
</reference>
<dbReference type="RefSeq" id="WP_147868892.1">
    <property type="nucleotide sequence ID" value="NZ_CP036264.1"/>
</dbReference>
<dbReference type="KEGG" id="smam:Mal15_35700"/>